<evidence type="ECO:0000313" key="1">
    <source>
        <dbReference type="EMBL" id="KAK1277398.1"/>
    </source>
</evidence>
<comment type="caution">
    <text evidence="1">The sequence shown here is derived from an EMBL/GenBank/DDBJ whole genome shotgun (WGS) entry which is preliminary data.</text>
</comment>
<sequence>MGNSVSPCCLPIPNPSAVKLIFWEGPTRTISAQKKPLIAGEVMSEFPDRIVCHAESFYMGRPVPALSAHEELSMGQTYFVLPADRFALNVLSVASLSSLSSSVVDFGSCRTFEYVKGSNNGGETLIRVLPEFLMRVISGEMGGSSSSSGGQSVLCTTPELRKQYVLLVGSRERRRPKLETIAEAGKVGRRSPVRFLGLERR</sequence>
<gene>
    <name evidence="1" type="ORF">QJS04_geneDACA016596</name>
</gene>
<name>A0AAV9BLX1_ACOGR</name>
<evidence type="ECO:0000313" key="2">
    <source>
        <dbReference type="Proteomes" id="UP001179952"/>
    </source>
</evidence>
<dbReference type="Proteomes" id="UP001179952">
    <property type="component" value="Unassembled WGS sequence"/>
</dbReference>
<protein>
    <submittedName>
        <fullName evidence="1">Uncharacterized protein</fullName>
    </submittedName>
</protein>
<dbReference type="EMBL" id="JAUJYN010000002">
    <property type="protein sequence ID" value="KAK1277398.1"/>
    <property type="molecule type" value="Genomic_DNA"/>
</dbReference>
<organism evidence="1 2">
    <name type="scientific">Acorus gramineus</name>
    <name type="common">Dwarf sweet flag</name>
    <dbReference type="NCBI Taxonomy" id="55184"/>
    <lineage>
        <taxon>Eukaryota</taxon>
        <taxon>Viridiplantae</taxon>
        <taxon>Streptophyta</taxon>
        <taxon>Embryophyta</taxon>
        <taxon>Tracheophyta</taxon>
        <taxon>Spermatophyta</taxon>
        <taxon>Magnoliopsida</taxon>
        <taxon>Liliopsida</taxon>
        <taxon>Acoraceae</taxon>
        <taxon>Acorus</taxon>
    </lineage>
</organism>
<dbReference type="Pfam" id="PF14009">
    <property type="entry name" value="PADRE"/>
    <property type="match status" value="1"/>
</dbReference>
<dbReference type="PANTHER" id="PTHR33052">
    <property type="entry name" value="DUF4228 DOMAIN PROTEIN-RELATED"/>
    <property type="match status" value="1"/>
</dbReference>
<reference evidence="1" key="2">
    <citation type="submission" date="2023-06" db="EMBL/GenBank/DDBJ databases">
        <authorList>
            <person name="Ma L."/>
            <person name="Liu K.-W."/>
            <person name="Li Z."/>
            <person name="Hsiao Y.-Y."/>
            <person name="Qi Y."/>
            <person name="Fu T."/>
            <person name="Tang G."/>
            <person name="Zhang D."/>
            <person name="Sun W.-H."/>
            <person name="Liu D.-K."/>
            <person name="Li Y."/>
            <person name="Chen G.-Z."/>
            <person name="Liu X.-D."/>
            <person name="Liao X.-Y."/>
            <person name="Jiang Y.-T."/>
            <person name="Yu X."/>
            <person name="Hao Y."/>
            <person name="Huang J."/>
            <person name="Zhao X.-W."/>
            <person name="Ke S."/>
            <person name="Chen Y.-Y."/>
            <person name="Wu W.-L."/>
            <person name="Hsu J.-L."/>
            <person name="Lin Y.-F."/>
            <person name="Huang M.-D."/>
            <person name="Li C.-Y."/>
            <person name="Huang L."/>
            <person name="Wang Z.-W."/>
            <person name="Zhao X."/>
            <person name="Zhong W.-Y."/>
            <person name="Peng D.-H."/>
            <person name="Ahmad S."/>
            <person name="Lan S."/>
            <person name="Zhang J.-S."/>
            <person name="Tsai W.-C."/>
            <person name="Van De Peer Y."/>
            <person name="Liu Z.-J."/>
        </authorList>
    </citation>
    <scope>NUCLEOTIDE SEQUENCE</scope>
    <source>
        <strain evidence="1">SCP</strain>
        <tissue evidence="1">Leaves</tissue>
    </source>
</reference>
<reference evidence="1" key="1">
    <citation type="journal article" date="2023" name="Nat. Commun.">
        <title>Diploid and tetraploid genomes of Acorus and the evolution of monocots.</title>
        <authorList>
            <person name="Ma L."/>
            <person name="Liu K.W."/>
            <person name="Li Z."/>
            <person name="Hsiao Y.Y."/>
            <person name="Qi Y."/>
            <person name="Fu T."/>
            <person name="Tang G.D."/>
            <person name="Zhang D."/>
            <person name="Sun W.H."/>
            <person name="Liu D.K."/>
            <person name="Li Y."/>
            <person name="Chen G.Z."/>
            <person name="Liu X.D."/>
            <person name="Liao X.Y."/>
            <person name="Jiang Y.T."/>
            <person name="Yu X."/>
            <person name="Hao Y."/>
            <person name="Huang J."/>
            <person name="Zhao X.W."/>
            <person name="Ke S."/>
            <person name="Chen Y.Y."/>
            <person name="Wu W.L."/>
            <person name="Hsu J.L."/>
            <person name="Lin Y.F."/>
            <person name="Huang M.D."/>
            <person name="Li C.Y."/>
            <person name="Huang L."/>
            <person name="Wang Z.W."/>
            <person name="Zhao X."/>
            <person name="Zhong W.Y."/>
            <person name="Peng D.H."/>
            <person name="Ahmad S."/>
            <person name="Lan S."/>
            <person name="Zhang J.S."/>
            <person name="Tsai W.C."/>
            <person name="Van de Peer Y."/>
            <person name="Liu Z.J."/>
        </authorList>
    </citation>
    <scope>NUCLEOTIDE SEQUENCE</scope>
    <source>
        <strain evidence="1">SCP</strain>
    </source>
</reference>
<dbReference type="AlphaFoldDB" id="A0AAV9BLX1"/>
<dbReference type="InterPro" id="IPR025322">
    <property type="entry name" value="PADRE_dom"/>
</dbReference>
<keyword evidence="2" id="KW-1185">Reference proteome</keyword>
<proteinExistence type="predicted"/>
<accession>A0AAV9BLX1</accession>